<comment type="caution">
    <text evidence="3">The sequence shown here is derived from an EMBL/GenBank/DDBJ whole genome shotgun (WGS) entry which is preliminary data.</text>
</comment>
<dbReference type="EMBL" id="JAJJMB010012509">
    <property type="protein sequence ID" value="KAI3876180.1"/>
    <property type="molecule type" value="Genomic_DNA"/>
</dbReference>
<dbReference type="InterPro" id="IPR036047">
    <property type="entry name" value="F-box-like_dom_sf"/>
</dbReference>
<feature type="region of interest" description="Disordered" evidence="1">
    <location>
        <begin position="380"/>
        <end position="411"/>
    </location>
</feature>
<evidence type="ECO:0000259" key="2">
    <source>
        <dbReference type="Pfam" id="PF12937"/>
    </source>
</evidence>
<dbReference type="InterPro" id="IPR055336">
    <property type="entry name" value="At4g00755-like"/>
</dbReference>
<dbReference type="PANTHER" id="PTHR39741">
    <property type="entry name" value="F-BOX DOMAIN CONTAINING PROTEIN, EXPRESSED"/>
    <property type="match status" value="1"/>
</dbReference>
<keyword evidence="4" id="KW-1185">Reference proteome</keyword>
<dbReference type="AlphaFoldDB" id="A0AAD4SA20"/>
<dbReference type="PANTHER" id="PTHR39741:SF2">
    <property type="entry name" value="F-BOX DOMAIN-CONTAINING PROTEIN"/>
    <property type="match status" value="1"/>
</dbReference>
<name>A0AAD4SA20_9MAGN</name>
<dbReference type="SUPFAM" id="SSF81383">
    <property type="entry name" value="F-box domain"/>
    <property type="match status" value="1"/>
</dbReference>
<dbReference type="InterPro" id="IPR001810">
    <property type="entry name" value="F-box_dom"/>
</dbReference>
<dbReference type="Pfam" id="PF12937">
    <property type="entry name" value="F-box-like"/>
    <property type="match status" value="1"/>
</dbReference>
<evidence type="ECO:0000313" key="3">
    <source>
        <dbReference type="EMBL" id="KAI3876180.1"/>
    </source>
</evidence>
<protein>
    <recommendedName>
        <fullName evidence="2">F-box domain-containing protein</fullName>
    </recommendedName>
</protein>
<evidence type="ECO:0000313" key="4">
    <source>
        <dbReference type="Proteomes" id="UP001202328"/>
    </source>
</evidence>
<gene>
    <name evidence="3" type="ORF">MKW98_029132</name>
</gene>
<evidence type="ECO:0000256" key="1">
    <source>
        <dbReference type="SAM" id="MobiDB-lite"/>
    </source>
</evidence>
<feature type="region of interest" description="Disordered" evidence="1">
    <location>
        <begin position="321"/>
        <end position="350"/>
    </location>
</feature>
<dbReference type="Proteomes" id="UP001202328">
    <property type="component" value="Unassembled WGS sequence"/>
</dbReference>
<feature type="domain" description="F-box" evidence="2">
    <location>
        <begin position="15"/>
        <end position="56"/>
    </location>
</feature>
<organism evidence="3 4">
    <name type="scientific">Papaver atlanticum</name>
    <dbReference type="NCBI Taxonomy" id="357466"/>
    <lineage>
        <taxon>Eukaryota</taxon>
        <taxon>Viridiplantae</taxon>
        <taxon>Streptophyta</taxon>
        <taxon>Embryophyta</taxon>
        <taxon>Tracheophyta</taxon>
        <taxon>Spermatophyta</taxon>
        <taxon>Magnoliopsida</taxon>
        <taxon>Ranunculales</taxon>
        <taxon>Papaveraceae</taxon>
        <taxon>Papaveroideae</taxon>
        <taxon>Papaver</taxon>
    </lineage>
</organism>
<proteinExistence type="predicted"/>
<sequence>MAGGCIDFVQLLNHDLSTNILSYLDDPADVVRVGSVSRAWRQFVISNGLSKNLCLRLLPEVSHAVPAIEENDVVEPLEVESTDDMEVEKSTADMEVEKLKKNHRVYAFLAKGLASSVGNCISEAICASSTDNYPEESILNTLEPRDRIGDEASYWSSEGESDQGVPETLTFKLASKLCFINEINIQPFQAYFQYGFPIYSAKAVRFRIGHFTDHYTETDLVDVFEVGHRHIEDDVVWTYTSEYFPMAQENCLQKFKLPEPVFAVGKVLQIEFSGRVQQQDVDGLYYVCISHVQILGRPLKEDFDAEFVDLSGKCVLKYIPKPDATGDSNPSTGDAFEDGSGGSTPGPSRLHSFTAGLVQRAGMGFERIFSLRGHGVLIMDDDNNDEDNEDYEDGMNDNLVEAESDAEQAFD</sequence>
<reference evidence="3" key="1">
    <citation type="submission" date="2022-04" db="EMBL/GenBank/DDBJ databases">
        <title>A functionally conserved STORR gene fusion in Papaver species that diverged 16.8 million years ago.</title>
        <authorList>
            <person name="Catania T."/>
        </authorList>
    </citation>
    <scope>NUCLEOTIDE SEQUENCE</scope>
    <source>
        <strain evidence="3">S-188037</strain>
    </source>
</reference>
<dbReference type="Gene3D" id="1.20.1280.50">
    <property type="match status" value="1"/>
</dbReference>
<accession>A0AAD4SA20</accession>